<accession>A0AAV5FAJ6</accession>
<organism evidence="1 2">
    <name type="scientific">Eleusine coracana subsp. coracana</name>
    <dbReference type="NCBI Taxonomy" id="191504"/>
    <lineage>
        <taxon>Eukaryota</taxon>
        <taxon>Viridiplantae</taxon>
        <taxon>Streptophyta</taxon>
        <taxon>Embryophyta</taxon>
        <taxon>Tracheophyta</taxon>
        <taxon>Spermatophyta</taxon>
        <taxon>Magnoliopsida</taxon>
        <taxon>Liliopsida</taxon>
        <taxon>Poales</taxon>
        <taxon>Poaceae</taxon>
        <taxon>PACMAD clade</taxon>
        <taxon>Chloridoideae</taxon>
        <taxon>Cynodonteae</taxon>
        <taxon>Eleusininae</taxon>
        <taxon>Eleusine</taxon>
    </lineage>
</organism>
<name>A0AAV5FAJ6_ELECO</name>
<keyword evidence="2" id="KW-1185">Reference proteome</keyword>
<dbReference type="AlphaFoldDB" id="A0AAV5FAJ6"/>
<reference evidence="1" key="1">
    <citation type="journal article" date="2018" name="DNA Res.">
        <title>Multiple hybrid de novo genome assembly of finger millet, an orphan allotetraploid crop.</title>
        <authorList>
            <person name="Hatakeyama M."/>
            <person name="Aluri S."/>
            <person name="Balachadran M.T."/>
            <person name="Sivarajan S.R."/>
            <person name="Patrignani A."/>
            <person name="Gruter S."/>
            <person name="Poveda L."/>
            <person name="Shimizu-Inatsugi R."/>
            <person name="Baeten J."/>
            <person name="Francoijs K.J."/>
            <person name="Nataraja K.N."/>
            <person name="Reddy Y.A.N."/>
            <person name="Phadnis S."/>
            <person name="Ravikumar R.L."/>
            <person name="Schlapbach R."/>
            <person name="Sreeman S.M."/>
            <person name="Shimizu K.K."/>
        </authorList>
    </citation>
    <scope>NUCLEOTIDE SEQUENCE</scope>
</reference>
<comment type="caution">
    <text evidence="1">The sequence shown here is derived from an EMBL/GenBank/DDBJ whole genome shotgun (WGS) entry which is preliminary data.</text>
</comment>
<proteinExistence type="predicted"/>
<dbReference type="EMBL" id="BQKI01000083">
    <property type="protein sequence ID" value="GJN31946.1"/>
    <property type="molecule type" value="Genomic_DNA"/>
</dbReference>
<evidence type="ECO:0000313" key="1">
    <source>
        <dbReference type="EMBL" id="GJN31946.1"/>
    </source>
</evidence>
<dbReference type="Proteomes" id="UP001054889">
    <property type="component" value="Unassembled WGS sequence"/>
</dbReference>
<evidence type="ECO:0000313" key="2">
    <source>
        <dbReference type="Proteomes" id="UP001054889"/>
    </source>
</evidence>
<gene>
    <name evidence="1" type="primary">gb20409</name>
    <name evidence="1" type="ORF">PR202_gb20409</name>
</gene>
<sequence>MSRAYSRAVFLKIRGTMKRCGAYRVETDPTLGDHHYLVQHTSKSNRYIVGHSTNSRLLQMHQMDPTCVNARHGSTLVLMRIYIHGHS</sequence>
<protein>
    <submittedName>
        <fullName evidence="1">Uncharacterized protein</fullName>
    </submittedName>
</protein>
<reference evidence="1" key="2">
    <citation type="submission" date="2021-12" db="EMBL/GenBank/DDBJ databases">
        <title>Resequencing data analysis of finger millet.</title>
        <authorList>
            <person name="Hatakeyama M."/>
            <person name="Aluri S."/>
            <person name="Balachadran M.T."/>
            <person name="Sivarajan S.R."/>
            <person name="Poveda L."/>
            <person name="Shimizu-Inatsugi R."/>
            <person name="Schlapbach R."/>
            <person name="Sreeman S.M."/>
            <person name="Shimizu K.K."/>
        </authorList>
    </citation>
    <scope>NUCLEOTIDE SEQUENCE</scope>
</reference>